<dbReference type="OrthoDB" id="9802365at2"/>
<protein>
    <recommendedName>
        <fullName evidence="1">Sugar fermentation stimulation protein homolog</fullName>
    </recommendedName>
</protein>
<accession>A0A1L8SZD5</accession>
<name>A0A1L8SZD5_9ENTE</name>
<evidence type="ECO:0000259" key="3">
    <source>
        <dbReference type="Pfam" id="PF17746"/>
    </source>
</evidence>
<dbReference type="PANTHER" id="PTHR30545">
    <property type="entry name" value="SUGAR FERMENTATION STIMULATION PROTEIN A"/>
    <property type="match status" value="1"/>
</dbReference>
<sequence>MNYSEIHLASFIERSNRFIARCRLIETGEDIITHVKNTGRNKELFLTDALVAVNYQPSAKRKTAYDLVAVRKGEMWINIDSQIPNALAAEGILAGKIALPGLRGAITFLKREYTFEHSKFDIYFETDQQEKGFVEVKGMTLENQGIGAFPDAPTLRGLKHVEELRVAQAMGYHSYVLFVVQFPTVSRATIHRQMQPALYSAVEGALADGVTVLAYNCDVDQQSISIKQAVPFDLTQKFIDPNQ</sequence>
<reference evidence="4 5" key="1">
    <citation type="submission" date="2014-12" db="EMBL/GenBank/DDBJ databases">
        <title>Draft genome sequences of 29 type strains of Enterococci.</title>
        <authorList>
            <person name="Zhong Z."/>
            <person name="Sun Z."/>
            <person name="Liu W."/>
            <person name="Zhang W."/>
            <person name="Zhang H."/>
        </authorList>
    </citation>
    <scope>NUCLEOTIDE SEQUENCE [LARGE SCALE GENOMIC DNA]</scope>
    <source>
        <strain evidence="4 5">DSM 22802</strain>
    </source>
</reference>
<feature type="domain" description="SfsA N-terminal OB" evidence="3">
    <location>
        <begin position="12"/>
        <end position="79"/>
    </location>
</feature>
<comment type="similarity">
    <text evidence="1">Belongs to the SfsA family.</text>
</comment>
<comment type="caution">
    <text evidence="4">The sequence shown here is derived from an EMBL/GenBank/DDBJ whole genome shotgun (WGS) entry which is preliminary data.</text>
</comment>
<dbReference type="InterPro" id="IPR005224">
    <property type="entry name" value="SfsA"/>
</dbReference>
<dbReference type="InterPro" id="IPR041465">
    <property type="entry name" value="SfsA_N"/>
</dbReference>
<dbReference type="Proteomes" id="UP000183700">
    <property type="component" value="Unassembled WGS sequence"/>
</dbReference>
<dbReference type="AlphaFoldDB" id="A0A1L8SZD5"/>
<proteinExistence type="inferred from homology"/>
<dbReference type="STRING" id="319970.RV00_GL000354"/>
<gene>
    <name evidence="1" type="primary">sfsA</name>
    <name evidence="4" type="ORF">RV00_GL000354</name>
</gene>
<feature type="domain" description="Sugar fermentation stimulation protein C-terminal" evidence="2">
    <location>
        <begin position="82"/>
        <end position="222"/>
    </location>
</feature>
<dbReference type="InterPro" id="IPR040452">
    <property type="entry name" value="SfsA_C"/>
</dbReference>
<dbReference type="HAMAP" id="MF_00095">
    <property type="entry name" value="SfsA"/>
    <property type="match status" value="1"/>
</dbReference>
<dbReference type="Gene3D" id="2.40.50.580">
    <property type="match status" value="1"/>
</dbReference>
<dbReference type="Pfam" id="PF17746">
    <property type="entry name" value="SfsA_N"/>
    <property type="match status" value="1"/>
</dbReference>
<dbReference type="PANTHER" id="PTHR30545:SF2">
    <property type="entry name" value="SUGAR FERMENTATION STIMULATION PROTEIN A"/>
    <property type="match status" value="1"/>
</dbReference>
<organism evidence="4 5">
    <name type="scientific">Enterococcus devriesei</name>
    <dbReference type="NCBI Taxonomy" id="319970"/>
    <lineage>
        <taxon>Bacteria</taxon>
        <taxon>Bacillati</taxon>
        <taxon>Bacillota</taxon>
        <taxon>Bacilli</taxon>
        <taxon>Lactobacillales</taxon>
        <taxon>Enterococcaceae</taxon>
        <taxon>Enterococcus</taxon>
    </lineage>
</organism>
<evidence type="ECO:0000313" key="4">
    <source>
        <dbReference type="EMBL" id="OJG37397.1"/>
    </source>
</evidence>
<dbReference type="Pfam" id="PF03749">
    <property type="entry name" value="SfsA"/>
    <property type="match status" value="1"/>
</dbReference>
<keyword evidence="5" id="KW-1185">Reference proteome</keyword>
<dbReference type="CDD" id="cd22359">
    <property type="entry name" value="SfsA-like_bacterial"/>
    <property type="match status" value="1"/>
</dbReference>
<evidence type="ECO:0000313" key="5">
    <source>
        <dbReference type="Proteomes" id="UP000183700"/>
    </source>
</evidence>
<dbReference type="NCBIfam" id="TIGR00230">
    <property type="entry name" value="sfsA"/>
    <property type="match status" value="1"/>
</dbReference>
<dbReference type="RefSeq" id="WP_071860887.1">
    <property type="nucleotide sequence ID" value="NZ_DAMDHA010000001.1"/>
</dbReference>
<evidence type="ECO:0000259" key="2">
    <source>
        <dbReference type="Pfam" id="PF03749"/>
    </source>
</evidence>
<dbReference type="GO" id="GO:0003677">
    <property type="term" value="F:DNA binding"/>
    <property type="evidence" value="ECO:0007669"/>
    <property type="project" value="InterPro"/>
</dbReference>
<evidence type="ECO:0000256" key="1">
    <source>
        <dbReference type="HAMAP-Rule" id="MF_00095"/>
    </source>
</evidence>
<dbReference type="EMBL" id="JXKM01000001">
    <property type="protein sequence ID" value="OJG37397.1"/>
    <property type="molecule type" value="Genomic_DNA"/>
</dbReference>
<dbReference type="Gene3D" id="3.40.1350.60">
    <property type="match status" value="1"/>
</dbReference>